<dbReference type="GO" id="GO:0006351">
    <property type="term" value="P:DNA-templated transcription"/>
    <property type="evidence" value="ECO:0007669"/>
    <property type="project" value="InterPro"/>
</dbReference>
<dbReference type="SUPFAM" id="SSF57701">
    <property type="entry name" value="Zn2/Cys6 DNA-binding domain"/>
    <property type="match status" value="1"/>
</dbReference>
<keyword evidence="2" id="KW-0479">Metal-binding</keyword>
<feature type="compositionally biased region" description="Polar residues" evidence="6">
    <location>
        <begin position="801"/>
        <end position="814"/>
    </location>
</feature>
<evidence type="ECO:0000256" key="5">
    <source>
        <dbReference type="ARBA" id="ARBA00023242"/>
    </source>
</evidence>
<proteinExistence type="predicted"/>
<dbReference type="EMBL" id="JAVFHQ010000055">
    <property type="protein sequence ID" value="KAK4541220.1"/>
    <property type="molecule type" value="Genomic_DNA"/>
</dbReference>
<dbReference type="InterPro" id="IPR001138">
    <property type="entry name" value="Zn2Cys6_DnaBD"/>
</dbReference>
<name>A0AAV9J9Y2_9PEZI</name>
<gene>
    <name evidence="8" type="ORF">LTR36_008136</name>
</gene>
<feature type="region of interest" description="Disordered" evidence="6">
    <location>
        <begin position="98"/>
        <end position="133"/>
    </location>
</feature>
<dbReference type="PANTHER" id="PTHR47338">
    <property type="entry name" value="ZN(II)2CYS6 TRANSCRIPTION FACTOR (EUROFUNG)-RELATED"/>
    <property type="match status" value="1"/>
</dbReference>
<keyword evidence="5" id="KW-0539">Nucleus</keyword>
<evidence type="ECO:0000256" key="3">
    <source>
        <dbReference type="ARBA" id="ARBA00023015"/>
    </source>
</evidence>
<evidence type="ECO:0000256" key="4">
    <source>
        <dbReference type="ARBA" id="ARBA00023163"/>
    </source>
</evidence>
<sequence>MAATAVAGSSDHFAMMSRPQIGIDRLPVRRPSNNEPKEAMNCKSCRKRKIKCNRVQPSCEACQVFNCACVYDAIPKKRGPKTDVLEALLKRVNGLERRLKDEKKSDSPEDDAEDLSSTHGIKEPEGEGAEDVATQAVQQDLAEDTPHVQEQQVQLLPVPPPVPQPAEALAFTDALLDMYFARLHGKPYYILDEAATRQRLRDGQLPRSLMNAVYAVSVRYASHMCGGLSAAVRYSQEYAMQSRAEIDVDEPSIEHLQALLLLAMAGFQSGKGKKSYMLLSHAISMAFALSLHRELPAQLRIAPSEREGRRKLFWTCYLMDRFTVSGSKRPSLISDEAVCLRLPAWLPAGSHLWVDGNYFPNGSSLPYAAGMSNAGQGSGAMLVEIVRVLGVTNRYLAAGGVKGDSHFPWHAQSTLSRIRSDLDYWAANTQDAFTTLEALFGQPDSPTLVLSKLIYHLVHCLIYRPFLPVDLAELSGSGQHQSWQIEATNLCFLHANAIAELVEIGKNSSIIDWPSFIGYCICTAGTIHVHGAHYMSLREGDVFNNSSEFLAREMAHLYELRFTWAGVQHQRETLQTVYASHSQLVKSLATSPMRFSPVFQMEDFFDRYPASFIDGAHVTFSDVDLDMMMHESLSAYDGFGNGSLDVWMNQPTPDLNAAYQPMVPSQYMTQNQMPPAVRRAKRRRTTNSSLPYPTPLSEPNATGALERQISHDSYIQAQPLPLPLQQQHQQQAHHPVNMDSSMHEAQRNHDHLQAQTFTQSALSPSFNFSPMQQTLGLQQAPESGSIGLQYQDTFWGAQGFDHQTPSGLSQSAESAHTDPIDKDPFLSLLEQLAQNDGGSGDGGPSDLDFFLR</sequence>
<organism evidence="8 9">
    <name type="scientific">Oleoguttula mirabilis</name>
    <dbReference type="NCBI Taxonomy" id="1507867"/>
    <lineage>
        <taxon>Eukaryota</taxon>
        <taxon>Fungi</taxon>
        <taxon>Dikarya</taxon>
        <taxon>Ascomycota</taxon>
        <taxon>Pezizomycotina</taxon>
        <taxon>Dothideomycetes</taxon>
        <taxon>Dothideomycetidae</taxon>
        <taxon>Mycosphaerellales</taxon>
        <taxon>Teratosphaeriaceae</taxon>
        <taxon>Oleoguttula</taxon>
    </lineage>
</organism>
<evidence type="ECO:0000313" key="9">
    <source>
        <dbReference type="Proteomes" id="UP001324427"/>
    </source>
</evidence>
<feature type="region of interest" description="Disordered" evidence="6">
    <location>
        <begin position="833"/>
        <end position="852"/>
    </location>
</feature>
<keyword evidence="9" id="KW-1185">Reference proteome</keyword>
<comment type="subcellular location">
    <subcellularLocation>
        <location evidence="1">Nucleus</location>
    </subcellularLocation>
</comment>
<accession>A0AAV9J9Y2</accession>
<keyword evidence="3" id="KW-0805">Transcription regulation</keyword>
<dbReference type="Pfam" id="PF00172">
    <property type="entry name" value="Zn_clus"/>
    <property type="match status" value="1"/>
</dbReference>
<dbReference type="GO" id="GO:0000981">
    <property type="term" value="F:DNA-binding transcription factor activity, RNA polymerase II-specific"/>
    <property type="evidence" value="ECO:0007669"/>
    <property type="project" value="InterPro"/>
</dbReference>
<dbReference type="SMART" id="SM00066">
    <property type="entry name" value="GAL4"/>
    <property type="match status" value="1"/>
</dbReference>
<dbReference type="Gene3D" id="4.10.240.10">
    <property type="entry name" value="Zn(2)-C6 fungal-type DNA-binding domain"/>
    <property type="match status" value="1"/>
</dbReference>
<evidence type="ECO:0000256" key="6">
    <source>
        <dbReference type="SAM" id="MobiDB-lite"/>
    </source>
</evidence>
<comment type="caution">
    <text evidence="8">The sequence shown here is derived from an EMBL/GenBank/DDBJ whole genome shotgun (WGS) entry which is preliminary data.</text>
</comment>
<dbReference type="Proteomes" id="UP001324427">
    <property type="component" value="Unassembled WGS sequence"/>
</dbReference>
<dbReference type="AlphaFoldDB" id="A0AAV9J9Y2"/>
<dbReference type="InterPro" id="IPR007219">
    <property type="entry name" value="XnlR_reg_dom"/>
</dbReference>
<dbReference type="CDD" id="cd00067">
    <property type="entry name" value="GAL4"/>
    <property type="match status" value="1"/>
</dbReference>
<dbReference type="PANTHER" id="PTHR47338:SF4">
    <property type="entry name" value="ZN(II)2CYS6 TRANSCRIPTION FACTOR (EUROFUNG)"/>
    <property type="match status" value="1"/>
</dbReference>
<evidence type="ECO:0000313" key="8">
    <source>
        <dbReference type="EMBL" id="KAK4541220.1"/>
    </source>
</evidence>
<dbReference type="SMART" id="SM00906">
    <property type="entry name" value="Fungal_trans"/>
    <property type="match status" value="1"/>
</dbReference>
<evidence type="ECO:0000256" key="2">
    <source>
        <dbReference type="ARBA" id="ARBA00022723"/>
    </source>
</evidence>
<feature type="compositionally biased region" description="Basic and acidic residues" evidence="6">
    <location>
        <begin position="98"/>
        <end position="107"/>
    </location>
</feature>
<feature type="region of interest" description="Disordered" evidence="6">
    <location>
        <begin position="670"/>
        <end position="700"/>
    </location>
</feature>
<dbReference type="GO" id="GO:0005634">
    <property type="term" value="C:nucleus"/>
    <property type="evidence" value="ECO:0007669"/>
    <property type="project" value="UniProtKB-SubCell"/>
</dbReference>
<dbReference type="Pfam" id="PF04082">
    <property type="entry name" value="Fungal_trans"/>
    <property type="match status" value="1"/>
</dbReference>
<keyword evidence="4" id="KW-0804">Transcription</keyword>
<evidence type="ECO:0000259" key="7">
    <source>
        <dbReference type="PROSITE" id="PS50048"/>
    </source>
</evidence>
<feature type="region of interest" description="Disordered" evidence="6">
    <location>
        <begin position="799"/>
        <end position="821"/>
    </location>
</feature>
<dbReference type="GO" id="GO:0003677">
    <property type="term" value="F:DNA binding"/>
    <property type="evidence" value="ECO:0007669"/>
    <property type="project" value="InterPro"/>
</dbReference>
<dbReference type="InterPro" id="IPR050815">
    <property type="entry name" value="TF_fung"/>
</dbReference>
<dbReference type="InterPro" id="IPR036864">
    <property type="entry name" value="Zn2-C6_fun-type_DNA-bd_sf"/>
</dbReference>
<reference evidence="8 9" key="1">
    <citation type="submission" date="2021-11" db="EMBL/GenBank/DDBJ databases">
        <title>Black yeast isolated from Biological Soil Crust.</title>
        <authorList>
            <person name="Kurbessoian T."/>
        </authorList>
    </citation>
    <scope>NUCLEOTIDE SEQUENCE [LARGE SCALE GENOMIC DNA]</scope>
    <source>
        <strain evidence="8 9">CCFEE 5522</strain>
    </source>
</reference>
<dbReference type="CDD" id="cd12148">
    <property type="entry name" value="fungal_TF_MHR"/>
    <property type="match status" value="1"/>
</dbReference>
<feature type="domain" description="Zn(2)-C6 fungal-type" evidence="7">
    <location>
        <begin position="41"/>
        <end position="71"/>
    </location>
</feature>
<dbReference type="PROSITE" id="PS50048">
    <property type="entry name" value="ZN2_CY6_FUNGAL_2"/>
    <property type="match status" value="1"/>
</dbReference>
<dbReference type="GO" id="GO:0008270">
    <property type="term" value="F:zinc ion binding"/>
    <property type="evidence" value="ECO:0007669"/>
    <property type="project" value="InterPro"/>
</dbReference>
<evidence type="ECO:0000256" key="1">
    <source>
        <dbReference type="ARBA" id="ARBA00004123"/>
    </source>
</evidence>
<protein>
    <recommendedName>
        <fullName evidence="7">Zn(2)-C6 fungal-type domain-containing protein</fullName>
    </recommendedName>
</protein>